<keyword evidence="3" id="KW-1185">Reference proteome</keyword>
<dbReference type="OrthoDB" id="8991911at2"/>
<evidence type="ECO:0000313" key="2">
    <source>
        <dbReference type="EMBL" id="AKF09625.1"/>
    </source>
</evidence>
<dbReference type="STRING" id="927083.DB32_006774"/>
<organism evidence="2 3">
    <name type="scientific">Sandaracinus amylolyticus</name>
    <dbReference type="NCBI Taxonomy" id="927083"/>
    <lineage>
        <taxon>Bacteria</taxon>
        <taxon>Pseudomonadati</taxon>
        <taxon>Myxococcota</taxon>
        <taxon>Polyangia</taxon>
        <taxon>Polyangiales</taxon>
        <taxon>Sandaracinaceae</taxon>
        <taxon>Sandaracinus</taxon>
    </lineage>
</organism>
<dbReference type="InterPro" id="IPR002109">
    <property type="entry name" value="Glutaredoxin"/>
</dbReference>
<dbReference type="PROSITE" id="PS51354">
    <property type="entry name" value="GLUTAREDOXIN_2"/>
    <property type="match status" value="1"/>
</dbReference>
<reference evidence="2 3" key="1">
    <citation type="submission" date="2015-03" db="EMBL/GenBank/DDBJ databases">
        <title>Genome assembly of Sandaracinus amylolyticus DSM 53668.</title>
        <authorList>
            <person name="Sharma G."/>
            <person name="Subramanian S."/>
        </authorList>
    </citation>
    <scope>NUCLEOTIDE SEQUENCE [LARGE SCALE GENOMIC DNA]</scope>
    <source>
        <strain evidence="2 3">DSM 53668</strain>
    </source>
</reference>
<dbReference type="Pfam" id="PF00462">
    <property type="entry name" value="Glutaredoxin"/>
    <property type="match status" value="1"/>
</dbReference>
<name>A0A0F6W7Q2_9BACT</name>
<dbReference type="EMBL" id="CP011125">
    <property type="protein sequence ID" value="AKF09625.1"/>
    <property type="molecule type" value="Genomic_DNA"/>
</dbReference>
<proteinExistence type="predicted"/>
<dbReference type="PROSITE" id="PS51257">
    <property type="entry name" value="PROKAR_LIPOPROTEIN"/>
    <property type="match status" value="1"/>
</dbReference>
<dbReference type="AlphaFoldDB" id="A0A0F6W7Q2"/>
<dbReference type="CDD" id="cd02976">
    <property type="entry name" value="NrdH"/>
    <property type="match status" value="1"/>
</dbReference>
<dbReference type="RefSeq" id="WP_053236660.1">
    <property type="nucleotide sequence ID" value="NZ_CP011125.1"/>
</dbReference>
<dbReference type="GO" id="GO:0009055">
    <property type="term" value="F:electron transfer activity"/>
    <property type="evidence" value="ECO:0007669"/>
    <property type="project" value="TreeGrafter"/>
</dbReference>
<dbReference type="Gene3D" id="3.40.30.10">
    <property type="entry name" value="Glutaredoxin"/>
    <property type="match status" value="1"/>
</dbReference>
<gene>
    <name evidence="2" type="ORF">DB32_006774</name>
</gene>
<dbReference type="InterPro" id="IPR036249">
    <property type="entry name" value="Thioredoxin-like_sf"/>
</dbReference>
<dbReference type="PANTHER" id="PTHR34386:SF1">
    <property type="entry name" value="GLUTAREDOXIN-LIKE PROTEIN NRDH"/>
    <property type="match status" value="1"/>
</dbReference>
<protein>
    <recommendedName>
        <fullName evidence="1">Glutaredoxin domain-containing protein</fullName>
    </recommendedName>
</protein>
<dbReference type="GO" id="GO:0045454">
    <property type="term" value="P:cell redox homeostasis"/>
    <property type="evidence" value="ECO:0007669"/>
    <property type="project" value="TreeGrafter"/>
</dbReference>
<dbReference type="InterPro" id="IPR051548">
    <property type="entry name" value="Grx-like_ET"/>
</dbReference>
<dbReference type="Proteomes" id="UP000034883">
    <property type="component" value="Chromosome"/>
</dbReference>
<dbReference type="KEGG" id="samy:DB32_006774"/>
<accession>A0A0F6W7Q2</accession>
<evidence type="ECO:0000259" key="1">
    <source>
        <dbReference type="Pfam" id="PF00462"/>
    </source>
</evidence>
<dbReference type="SUPFAM" id="SSF52833">
    <property type="entry name" value="Thioredoxin-like"/>
    <property type="match status" value="1"/>
</dbReference>
<dbReference type="PANTHER" id="PTHR34386">
    <property type="entry name" value="GLUTAREDOXIN"/>
    <property type="match status" value="1"/>
</dbReference>
<sequence length="241" mass="25690">MRGWIVGLAYVASVLLVSCGGEPSAPEGAPASPEEQGEIVTPPFAVRGDAEGLVLTWFDEQGAHTASARHEIPEARRGEVRVDSLEVAPEQRDPDHVYVADLRTPGEDGRYVVRRTTRDAFDRRVETFGETLEGGGPASTGEVASADVIVFGASWCGACRETEAFLRGRGIPFVERDIEREPGAREDMMQRASRAGVSPRGIPVIDFRGRIIQGFDRGALERAIRETSSAGGAGGGGGISI</sequence>
<evidence type="ECO:0000313" key="3">
    <source>
        <dbReference type="Proteomes" id="UP000034883"/>
    </source>
</evidence>
<feature type="domain" description="Glutaredoxin" evidence="1">
    <location>
        <begin position="148"/>
        <end position="211"/>
    </location>
</feature>